<protein>
    <submittedName>
        <fullName evidence="1">Uncharacterized protein</fullName>
    </submittedName>
</protein>
<keyword evidence="2" id="KW-1185">Reference proteome</keyword>
<comment type="caution">
    <text evidence="1">The sequence shown here is derived from an EMBL/GenBank/DDBJ whole genome shotgun (WGS) entry which is preliminary data.</text>
</comment>
<reference evidence="1 2" key="1">
    <citation type="journal article" date="2024" name="Genome Biol. Evol.">
        <title>Chromosome-level genome assembly of the viviparous eelpout Zoarces viviparus.</title>
        <authorList>
            <person name="Fuhrmann N."/>
            <person name="Brasseur M.V."/>
            <person name="Bakowski C.E."/>
            <person name="Podsiadlowski L."/>
            <person name="Prost S."/>
            <person name="Krehenwinkel H."/>
            <person name="Mayer C."/>
        </authorList>
    </citation>
    <scope>NUCLEOTIDE SEQUENCE [LARGE SCALE GENOMIC DNA]</scope>
    <source>
        <strain evidence="1">NO-MEL_2022_Ind0_liver</strain>
    </source>
</reference>
<organism evidence="1 2">
    <name type="scientific">Zoarces viviparus</name>
    <name type="common">Viviparous eelpout</name>
    <name type="synonym">Blennius viviparus</name>
    <dbReference type="NCBI Taxonomy" id="48416"/>
    <lineage>
        <taxon>Eukaryota</taxon>
        <taxon>Metazoa</taxon>
        <taxon>Chordata</taxon>
        <taxon>Craniata</taxon>
        <taxon>Vertebrata</taxon>
        <taxon>Euteleostomi</taxon>
        <taxon>Actinopterygii</taxon>
        <taxon>Neopterygii</taxon>
        <taxon>Teleostei</taxon>
        <taxon>Neoteleostei</taxon>
        <taxon>Acanthomorphata</taxon>
        <taxon>Eupercaria</taxon>
        <taxon>Perciformes</taxon>
        <taxon>Cottioidei</taxon>
        <taxon>Zoarcales</taxon>
        <taxon>Zoarcidae</taxon>
        <taxon>Zoarcinae</taxon>
        <taxon>Zoarces</taxon>
    </lineage>
</organism>
<proteinExistence type="predicted"/>
<dbReference type="Proteomes" id="UP001488805">
    <property type="component" value="Unassembled WGS sequence"/>
</dbReference>
<name>A0AAW1EQI1_ZOAVI</name>
<sequence>MARQICQGGPRDTRLGAVLGDTQLSPGISSRCHLSDDSTANGIVSLSGAVATPSLALVPYSLFLAAVESTYMPPCCW</sequence>
<evidence type="ECO:0000313" key="2">
    <source>
        <dbReference type="Proteomes" id="UP001488805"/>
    </source>
</evidence>
<evidence type="ECO:0000313" key="1">
    <source>
        <dbReference type="EMBL" id="KAK9524175.1"/>
    </source>
</evidence>
<dbReference type="AlphaFoldDB" id="A0AAW1EQI1"/>
<accession>A0AAW1EQI1</accession>
<gene>
    <name evidence="1" type="ORF">VZT92_018036</name>
</gene>
<dbReference type="EMBL" id="JBCEZU010000156">
    <property type="protein sequence ID" value="KAK9524175.1"/>
    <property type="molecule type" value="Genomic_DNA"/>
</dbReference>